<organism evidence="3 4">
    <name type="scientific">Stenotrophomonas chelatiphaga</name>
    <dbReference type="NCBI Taxonomy" id="517011"/>
    <lineage>
        <taxon>Bacteria</taxon>
        <taxon>Pseudomonadati</taxon>
        <taxon>Pseudomonadota</taxon>
        <taxon>Gammaproteobacteria</taxon>
        <taxon>Lysobacterales</taxon>
        <taxon>Lysobacteraceae</taxon>
        <taxon>Stenotrophomonas</taxon>
    </lineage>
</organism>
<gene>
    <name evidence="3" type="ORF">ABB28_04870</name>
</gene>
<comment type="caution">
    <text evidence="3">The sequence shown here is derived from an EMBL/GenBank/DDBJ whole genome shotgun (WGS) entry which is preliminary data.</text>
</comment>
<feature type="region of interest" description="Disordered" evidence="1">
    <location>
        <begin position="99"/>
        <end position="118"/>
    </location>
</feature>
<evidence type="ECO:0000313" key="4">
    <source>
        <dbReference type="Proteomes" id="UP000051386"/>
    </source>
</evidence>
<dbReference type="InterPro" id="IPR007730">
    <property type="entry name" value="SPOR-like_dom"/>
</dbReference>
<reference evidence="3 4" key="1">
    <citation type="submission" date="2015-05" db="EMBL/GenBank/DDBJ databases">
        <title>Genome sequencing and analysis of members of genus Stenotrophomonas.</title>
        <authorList>
            <person name="Patil P.P."/>
            <person name="Midha S."/>
            <person name="Patil P.B."/>
        </authorList>
    </citation>
    <scope>NUCLEOTIDE SEQUENCE [LARGE SCALE GENOMIC DNA]</scope>
    <source>
        <strain evidence="3 4">DSM 21508</strain>
    </source>
</reference>
<dbReference type="EMBL" id="LDJK01000013">
    <property type="protein sequence ID" value="KRG75681.1"/>
    <property type="molecule type" value="Genomic_DNA"/>
</dbReference>
<keyword evidence="4" id="KW-1185">Reference proteome</keyword>
<proteinExistence type="predicted"/>
<evidence type="ECO:0000256" key="1">
    <source>
        <dbReference type="SAM" id="MobiDB-lite"/>
    </source>
</evidence>
<feature type="domain" description="SPOR" evidence="2">
    <location>
        <begin position="112"/>
        <end position="192"/>
    </location>
</feature>
<dbReference type="AlphaFoldDB" id="A0A0R0DCV0"/>
<dbReference type="Gene3D" id="3.30.70.1070">
    <property type="entry name" value="Sporulation related repeat"/>
    <property type="match status" value="1"/>
</dbReference>
<dbReference type="Pfam" id="PF05036">
    <property type="entry name" value="SPOR"/>
    <property type="match status" value="1"/>
</dbReference>
<dbReference type="PROSITE" id="PS51724">
    <property type="entry name" value="SPOR"/>
    <property type="match status" value="1"/>
</dbReference>
<feature type="region of interest" description="Disordered" evidence="1">
    <location>
        <begin position="52"/>
        <end position="81"/>
    </location>
</feature>
<evidence type="ECO:0000313" key="3">
    <source>
        <dbReference type="EMBL" id="KRG75681.1"/>
    </source>
</evidence>
<dbReference type="Proteomes" id="UP000051386">
    <property type="component" value="Unassembled WGS sequence"/>
</dbReference>
<dbReference type="RefSeq" id="WP_057507551.1">
    <property type="nucleotide sequence ID" value="NZ_LDJK01000013.1"/>
</dbReference>
<evidence type="ECO:0000259" key="2">
    <source>
        <dbReference type="PROSITE" id="PS51724"/>
    </source>
</evidence>
<name>A0A0R0DCV0_9GAMM</name>
<protein>
    <submittedName>
        <fullName evidence="3">Sporulation protein</fullName>
    </submittedName>
</protein>
<dbReference type="GO" id="GO:0042834">
    <property type="term" value="F:peptidoglycan binding"/>
    <property type="evidence" value="ECO:0007669"/>
    <property type="project" value="InterPro"/>
</dbReference>
<dbReference type="SUPFAM" id="SSF110997">
    <property type="entry name" value="Sporulation related repeat"/>
    <property type="match status" value="1"/>
</dbReference>
<dbReference type="InterPro" id="IPR036680">
    <property type="entry name" value="SPOR-like_sf"/>
</dbReference>
<feature type="compositionally biased region" description="Pro residues" evidence="1">
    <location>
        <begin position="102"/>
        <end position="114"/>
    </location>
</feature>
<accession>A0A0R0DCV0</accession>
<dbReference type="PATRIC" id="fig|517011.3.peg.420"/>
<sequence>MLTRALIVFLVLLNVSVALWWMLRGEPVVPDVKPPSGVAELQLVDAAAPVTAPSPAASTAPLTDSTPTAAEPAAAEAASSPAAAPAVAEVRPAPVAAGAVAPPAPAAEPAPTPAAPERCVALGPFTDQAAAQGAQAKAGAALTQTRLREQSTPGATARYRVMMPPAENREAAQATVQRIVAAGLSDYYVIGQGPDANAIALGQYRNREGAERRLAALRAAGFQAQLSGGEGASTWWLQGALADGKADPGLRQRSGAAQQRSLDCAGLR</sequence>